<dbReference type="FunFam" id="3.30.1490.20:FF:000007">
    <property type="entry name" value="D-alanine--D-alanine ligase"/>
    <property type="match status" value="1"/>
</dbReference>
<evidence type="ECO:0000256" key="23">
    <source>
        <dbReference type="PIRSR" id="PIRSR039102-1"/>
    </source>
</evidence>
<reference evidence="28 29" key="1">
    <citation type="submission" date="2018-08" db="EMBL/GenBank/DDBJ databases">
        <title>Murine metabolic-syndrome-specific gut microbial biobank.</title>
        <authorList>
            <person name="Liu C."/>
        </authorList>
    </citation>
    <scope>NUCLEOTIDE SEQUENCE [LARGE SCALE GENOMIC DNA]</scope>
    <source>
        <strain evidence="28 29">28</strain>
    </source>
</reference>
<evidence type="ECO:0000256" key="8">
    <source>
        <dbReference type="ARBA" id="ARBA00022598"/>
    </source>
</evidence>
<gene>
    <name evidence="22" type="primary">ddl</name>
    <name evidence="28" type="ORF">D0435_06890</name>
</gene>
<evidence type="ECO:0000256" key="6">
    <source>
        <dbReference type="ARBA" id="ARBA00012216"/>
    </source>
</evidence>
<evidence type="ECO:0000256" key="9">
    <source>
        <dbReference type="ARBA" id="ARBA00022723"/>
    </source>
</evidence>
<dbReference type="InterPro" id="IPR011761">
    <property type="entry name" value="ATP-grasp"/>
</dbReference>
<feature type="binding site" evidence="25">
    <location>
        <position position="286"/>
    </location>
    <ligand>
        <name>Mg(2+)</name>
        <dbReference type="ChEBI" id="CHEBI:18420"/>
        <label>1</label>
    </ligand>
</feature>
<evidence type="ECO:0000313" key="28">
    <source>
        <dbReference type="EMBL" id="NBH61376.1"/>
    </source>
</evidence>
<keyword evidence="8 22" id="KW-0436">Ligase</keyword>
<evidence type="ECO:0000256" key="14">
    <source>
        <dbReference type="ARBA" id="ARBA00022984"/>
    </source>
</evidence>
<evidence type="ECO:0000256" key="25">
    <source>
        <dbReference type="PIRSR" id="PIRSR039102-3"/>
    </source>
</evidence>
<comment type="caution">
    <text evidence="28">The sequence shown here is derived from an EMBL/GenBank/DDBJ whole genome shotgun (WGS) entry which is preliminary data.</text>
</comment>
<dbReference type="UniPathway" id="UPA00219"/>
<keyword evidence="16 22" id="KW-0961">Cell wall biogenesis/degradation</keyword>
<dbReference type="GO" id="GO:0005524">
    <property type="term" value="F:ATP binding"/>
    <property type="evidence" value="ECO:0007669"/>
    <property type="project" value="UniProtKB-UniRule"/>
</dbReference>
<dbReference type="InterPro" id="IPR005905">
    <property type="entry name" value="D_ala_D_ala"/>
</dbReference>
<keyword evidence="12 25" id="KW-0460">Magnesium</keyword>
<organism evidence="28 29">
    <name type="scientific">Anaerotruncus colihominis</name>
    <dbReference type="NCBI Taxonomy" id="169435"/>
    <lineage>
        <taxon>Bacteria</taxon>
        <taxon>Bacillati</taxon>
        <taxon>Bacillota</taxon>
        <taxon>Clostridia</taxon>
        <taxon>Eubacteriales</taxon>
        <taxon>Oscillospiraceae</taxon>
        <taxon>Anaerotruncus</taxon>
    </lineage>
</organism>
<feature type="active site" evidence="23">
    <location>
        <position position="175"/>
    </location>
</feature>
<dbReference type="Gene3D" id="3.40.50.20">
    <property type="match status" value="1"/>
</dbReference>
<dbReference type="HAMAP" id="MF_00047">
    <property type="entry name" value="Dala_Dala_lig"/>
    <property type="match status" value="1"/>
</dbReference>
<protein>
    <recommendedName>
        <fullName evidence="19 22">D-alanine--D-alanine ligase</fullName>
        <ecNumber evidence="6 22">6.3.2.4</ecNumber>
    </recommendedName>
    <alternativeName>
        <fullName evidence="21 22">D-Ala-D-Ala ligase</fullName>
    </alternativeName>
    <alternativeName>
        <fullName evidence="20 22">D-alanylalanine synthetase</fullName>
    </alternativeName>
</protein>
<proteinExistence type="inferred from homology"/>
<dbReference type="GO" id="GO:0008360">
    <property type="term" value="P:regulation of cell shape"/>
    <property type="evidence" value="ECO:0007669"/>
    <property type="project" value="UniProtKB-KW"/>
</dbReference>
<keyword evidence="13 22" id="KW-0133">Cell shape</keyword>
<comment type="similarity">
    <text evidence="5 22">Belongs to the D-alanine--D-alanine ligase family.</text>
</comment>
<dbReference type="NCBIfam" id="NF002528">
    <property type="entry name" value="PRK01966.1-4"/>
    <property type="match status" value="1"/>
</dbReference>
<comment type="catalytic activity">
    <reaction evidence="17 22">
        <text>2 D-alanine + ATP = D-alanyl-D-alanine + ADP + phosphate + H(+)</text>
        <dbReference type="Rhea" id="RHEA:11224"/>
        <dbReference type="ChEBI" id="CHEBI:15378"/>
        <dbReference type="ChEBI" id="CHEBI:30616"/>
        <dbReference type="ChEBI" id="CHEBI:43474"/>
        <dbReference type="ChEBI" id="CHEBI:57416"/>
        <dbReference type="ChEBI" id="CHEBI:57822"/>
        <dbReference type="ChEBI" id="CHEBI:456216"/>
        <dbReference type="EC" id="6.3.2.4"/>
    </reaction>
</comment>
<evidence type="ECO:0000256" key="16">
    <source>
        <dbReference type="ARBA" id="ARBA00023316"/>
    </source>
</evidence>
<evidence type="ECO:0000259" key="27">
    <source>
        <dbReference type="PROSITE" id="PS50975"/>
    </source>
</evidence>
<evidence type="ECO:0000256" key="15">
    <source>
        <dbReference type="ARBA" id="ARBA00023211"/>
    </source>
</evidence>
<feature type="binding site" evidence="25">
    <location>
        <position position="300"/>
    </location>
    <ligand>
        <name>Mg(2+)</name>
        <dbReference type="ChEBI" id="CHEBI:18420"/>
        <label>2</label>
    </ligand>
</feature>
<dbReference type="PANTHER" id="PTHR23132">
    <property type="entry name" value="D-ALANINE--D-ALANINE LIGASE"/>
    <property type="match status" value="1"/>
</dbReference>
<dbReference type="PANTHER" id="PTHR23132:SF25">
    <property type="entry name" value="D-ALANINE--D-ALANINE LIGASE A"/>
    <property type="match status" value="1"/>
</dbReference>
<dbReference type="SUPFAM" id="SSF52440">
    <property type="entry name" value="PreATP-grasp domain"/>
    <property type="match status" value="1"/>
</dbReference>
<keyword evidence="10 24" id="KW-0547">Nucleotide-binding</keyword>
<keyword evidence="9 25" id="KW-0479">Metal-binding</keyword>
<dbReference type="InterPro" id="IPR000291">
    <property type="entry name" value="D-Ala_lig_Van_CS"/>
</dbReference>
<dbReference type="PROSITE" id="PS50975">
    <property type="entry name" value="ATP_GRASP"/>
    <property type="match status" value="1"/>
</dbReference>
<evidence type="ECO:0000256" key="4">
    <source>
        <dbReference type="ARBA" id="ARBA00004752"/>
    </source>
</evidence>
<dbReference type="NCBIfam" id="NF002378">
    <property type="entry name" value="PRK01372.1"/>
    <property type="match status" value="1"/>
</dbReference>
<evidence type="ECO:0000256" key="17">
    <source>
        <dbReference type="ARBA" id="ARBA00047614"/>
    </source>
</evidence>
<evidence type="ECO:0000256" key="1">
    <source>
        <dbReference type="ARBA" id="ARBA00001936"/>
    </source>
</evidence>
<dbReference type="GO" id="GO:0071555">
    <property type="term" value="P:cell wall organization"/>
    <property type="evidence" value="ECO:0007669"/>
    <property type="project" value="UniProtKB-KW"/>
</dbReference>
<dbReference type="NCBIfam" id="TIGR01205">
    <property type="entry name" value="D_ala_D_alaTIGR"/>
    <property type="match status" value="1"/>
</dbReference>
<feature type="active site" evidence="23">
    <location>
        <position position="311"/>
    </location>
</feature>
<dbReference type="Proteomes" id="UP000446866">
    <property type="component" value="Unassembled WGS sequence"/>
</dbReference>
<dbReference type="GO" id="GO:0009252">
    <property type="term" value="P:peptidoglycan biosynthetic process"/>
    <property type="evidence" value="ECO:0007669"/>
    <property type="project" value="UniProtKB-UniRule"/>
</dbReference>
<feature type="binding site" evidence="25">
    <location>
        <position position="302"/>
    </location>
    <ligand>
        <name>Mg(2+)</name>
        <dbReference type="ChEBI" id="CHEBI:18420"/>
        <label>2</label>
    </ligand>
</feature>
<evidence type="ECO:0000256" key="19">
    <source>
        <dbReference type="ARBA" id="ARBA00068427"/>
    </source>
</evidence>
<evidence type="ECO:0000256" key="7">
    <source>
        <dbReference type="ARBA" id="ARBA00022490"/>
    </source>
</evidence>
<evidence type="ECO:0000313" key="29">
    <source>
        <dbReference type="Proteomes" id="UP000446866"/>
    </source>
</evidence>
<evidence type="ECO:0000256" key="12">
    <source>
        <dbReference type="ARBA" id="ARBA00022842"/>
    </source>
</evidence>
<comment type="pathway">
    <text evidence="18">Glycan biosynthesis.</text>
</comment>
<dbReference type="GO" id="GO:0005829">
    <property type="term" value="C:cytosol"/>
    <property type="evidence" value="ECO:0007669"/>
    <property type="project" value="TreeGrafter"/>
</dbReference>
<name>A0A845QIJ6_9FIRM</name>
<dbReference type="GO" id="GO:0046872">
    <property type="term" value="F:metal ion binding"/>
    <property type="evidence" value="ECO:0007669"/>
    <property type="project" value="UniProtKB-KW"/>
</dbReference>
<dbReference type="Pfam" id="PF01820">
    <property type="entry name" value="Dala_Dala_lig_N"/>
    <property type="match status" value="1"/>
</dbReference>
<comment type="subcellular location">
    <subcellularLocation>
        <location evidence="3 22">Cytoplasm</location>
    </subcellularLocation>
</comment>
<dbReference type="PIRSF" id="PIRSF039102">
    <property type="entry name" value="Ddl/VanB"/>
    <property type="match status" value="1"/>
</dbReference>
<evidence type="ECO:0000256" key="3">
    <source>
        <dbReference type="ARBA" id="ARBA00004496"/>
    </source>
</evidence>
<dbReference type="Gene3D" id="3.30.470.20">
    <property type="entry name" value="ATP-grasp fold, B domain"/>
    <property type="match status" value="1"/>
</dbReference>
<comment type="function">
    <text evidence="2 22">Cell wall formation.</text>
</comment>
<feature type="binding site" evidence="24">
    <location>
        <position position="122"/>
    </location>
    <ligand>
        <name>ATP</name>
        <dbReference type="ChEBI" id="CHEBI:30616"/>
    </ligand>
</feature>
<keyword evidence="7 22" id="KW-0963">Cytoplasm</keyword>
<comment type="cofactor">
    <cofactor evidence="25">
        <name>Mg(2+)</name>
        <dbReference type="ChEBI" id="CHEBI:18420"/>
    </cofactor>
    <cofactor evidence="25">
        <name>Mn(2+)</name>
        <dbReference type="ChEBI" id="CHEBI:29035"/>
    </cofactor>
    <text evidence="25">Binds 2 magnesium or manganese ions per subunit.</text>
</comment>
<dbReference type="InterPro" id="IPR016185">
    <property type="entry name" value="PreATP-grasp_dom_sf"/>
</dbReference>
<dbReference type="PROSITE" id="PS00843">
    <property type="entry name" value="DALA_DALA_LIGASE_1"/>
    <property type="match status" value="1"/>
</dbReference>
<dbReference type="Pfam" id="PF07478">
    <property type="entry name" value="Dala_Dala_lig_C"/>
    <property type="match status" value="1"/>
</dbReference>
<dbReference type="AlphaFoldDB" id="A0A845QIJ6"/>
<dbReference type="InterPro" id="IPR011127">
    <property type="entry name" value="Dala_Dala_lig_N"/>
</dbReference>
<keyword evidence="14 22" id="KW-0573">Peptidoglycan synthesis</keyword>
<evidence type="ECO:0000256" key="2">
    <source>
        <dbReference type="ARBA" id="ARBA00003921"/>
    </source>
</evidence>
<evidence type="ECO:0000256" key="13">
    <source>
        <dbReference type="ARBA" id="ARBA00022960"/>
    </source>
</evidence>
<dbReference type="InterPro" id="IPR011095">
    <property type="entry name" value="Dala_Dala_lig_C"/>
</dbReference>
<feature type="active site" evidence="23">
    <location>
        <position position="16"/>
    </location>
</feature>
<dbReference type="EC" id="6.3.2.4" evidence="6 22"/>
<dbReference type="SUPFAM" id="SSF56059">
    <property type="entry name" value="Glutathione synthetase ATP-binding domain-like"/>
    <property type="match status" value="1"/>
</dbReference>
<comment type="pathway">
    <text evidence="4 22">Cell wall biogenesis; peptidoglycan biosynthesis.</text>
</comment>
<evidence type="ECO:0000256" key="26">
    <source>
        <dbReference type="PROSITE-ProRule" id="PRU00409"/>
    </source>
</evidence>
<feature type="binding site" evidence="24">
    <location>
        <begin position="205"/>
        <end position="212"/>
    </location>
    <ligand>
        <name>ATP</name>
        <dbReference type="ChEBI" id="CHEBI:30616"/>
    </ligand>
</feature>
<keyword evidence="11 26" id="KW-0067">ATP-binding</keyword>
<feature type="binding site" evidence="24">
    <location>
        <begin position="167"/>
        <end position="169"/>
    </location>
    <ligand>
        <name>ATP</name>
        <dbReference type="ChEBI" id="CHEBI:30616"/>
    </ligand>
</feature>
<dbReference type="EMBL" id="QXWK01000011">
    <property type="protein sequence ID" value="NBH61376.1"/>
    <property type="molecule type" value="Genomic_DNA"/>
</dbReference>
<dbReference type="GO" id="GO:0008716">
    <property type="term" value="F:D-alanine-D-alanine ligase activity"/>
    <property type="evidence" value="ECO:0007669"/>
    <property type="project" value="UniProtKB-UniRule"/>
</dbReference>
<evidence type="ECO:0000256" key="24">
    <source>
        <dbReference type="PIRSR" id="PIRSR039102-2"/>
    </source>
</evidence>
<feature type="binding site" evidence="24">
    <location>
        <begin position="299"/>
        <end position="300"/>
    </location>
    <ligand>
        <name>ATP</name>
        <dbReference type="ChEBI" id="CHEBI:30616"/>
    </ligand>
</feature>
<feature type="binding site" evidence="25">
    <location>
        <position position="300"/>
    </location>
    <ligand>
        <name>Mg(2+)</name>
        <dbReference type="ChEBI" id="CHEBI:18420"/>
        <label>1</label>
    </ligand>
</feature>
<feature type="binding site" evidence="24">
    <location>
        <begin position="175"/>
        <end position="176"/>
    </location>
    <ligand>
        <name>ATP</name>
        <dbReference type="ChEBI" id="CHEBI:30616"/>
    </ligand>
</feature>
<dbReference type="Gene3D" id="3.30.1490.20">
    <property type="entry name" value="ATP-grasp fold, A domain"/>
    <property type="match status" value="1"/>
</dbReference>
<comment type="cofactor">
    <cofactor evidence="1">
        <name>Mn(2+)</name>
        <dbReference type="ChEBI" id="CHEBI:29035"/>
    </cofactor>
</comment>
<dbReference type="InterPro" id="IPR013815">
    <property type="entry name" value="ATP_grasp_subdomain_1"/>
</dbReference>
<evidence type="ECO:0000256" key="18">
    <source>
        <dbReference type="ARBA" id="ARBA00060592"/>
    </source>
</evidence>
<feature type="domain" description="ATP-grasp" evidence="27">
    <location>
        <begin position="126"/>
        <end position="333"/>
    </location>
</feature>
<dbReference type="FunFam" id="3.30.470.20:FF:000008">
    <property type="entry name" value="D-alanine--D-alanine ligase"/>
    <property type="match status" value="1"/>
</dbReference>
<keyword evidence="29" id="KW-1185">Reference proteome</keyword>
<evidence type="ECO:0000256" key="5">
    <source>
        <dbReference type="ARBA" id="ARBA00010871"/>
    </source>
</evidence>
<evidence type="ECO:0000256" key="21">
    <source>
        <dbReference type="ARBA" id="ARBA00077154"/>
    </source>
</evidence>
<evidence type="ECO:0000256" key="10">
    <source>
        <dbReference type="ARBA" id="ARBA00022741"/>
    </source>
</evidence>
<evidence type="ECO:0000256" key="11">
    <source>
        <dbReference type="ARBA" id="ARBA00022840"/>
    </source>
</evidence>
<keyword evidence="15 25" id="KW-0464">Manganese</keyword>
<sequence>MIMKRIGVIFGGRSGEHEVSLLSAASVIEAIDRNKYQVVMIGITREGQWKLYLGELSEIPSGAWEETAEDITVSQLKDLADFIFPVLHGPYGEDGTIQGLFEMLDMPYAGCGVLASALCMDKVSAKKIFEEAGLPTSRYKLVYSEDLAEHMEEIIADIEAELPYVMFVKPSNMGSSVGISKVRNADELRQALLLAAKYDRRIIIEEGIDCREVETGVIGNHKPQVAAVGEIVAKLDFYDYTAKYTDDSGTEISIPAQLPKLTYEKIRTLAKEAYRACDCSGFSRIDFFVDKKTGEVYINEINTIPGFTKYSMFPKMWEEMGVGFTELIERIVEFGYERYYAKNNRQTVL</sequence>
<accession>A0A845QIJ6</accession>
<evidence type="ECO:0000256" key="22">
    <source>
        <dbReference type="HAMAP-Rule" id="MF_00047"/>
    </source>
</evidence>
<evidence type="ECO:0000256" key="20">
    <source>
        <dbReference type="ARBA" id="ARBA00076288"/>
    </source>
</evidence>